<dbReference type="EMBL" id="CP036281">
    <property type="protein sequence ID" value="QDU82363.1"/>
    <property type="molecule type" value="Genomic_DNA"/>
</dbReference>
<feature type="domain" description="D-isomer specific 2-hydroxyacid dehydrogenase NAD-binding" evidence="6">
    <location>
        <begin position="117"/>
        <end position="290"/>
    </location>
</feature>
<dbReference type="SUPFAM" id="SSF51735">
    <property type="entry name" value="NAD(P)-binding Rossmann-fold domains"/>
    <property type="match status" value="1"/>
</dbReference>
<dbReference type="CDD" id="cd12172">
    <property type="entry name" value="PGDH_like_2"/>
    <property type="match status" value="1"/>
</dbReference>
<evidence type="ECO:0000256" key="2">
    <source>
        <dbReference type="ARBA" id="ARBA00023002"/>
    </source>
</evidence>
<dbReference type="KEGG" id="plon:Pla110_41180"/>
<dbReference type="GO" id="GO:0004617">
    <property type="term" value="F:phosphoglycerate dehydrogenase activity"/>
    <property type="evidence" value="ECO:0007669"/>
    <property type="project" value="UniProtKB-EC"/>
</dbReference>
<evidence type="ECO:0000259" key="5">
    <source>
        <dbReference type="Pfam" id="PF00389"/>
    </source>
</evidence>
<dbReference type="FunFam" id="3.40.50.720:FF:000203">
    <property type="entry name" value="D-3-phosphoglycerate dehydrogenase (SerA)"/>
    <property type="match status" value="1"/>
</dbReference>
<comment type="similarity">
    <text evidence="1 4">Belongs to the D-isomer specific 2-hydroxyacid dehydrogenase family.</text>
</comment>
<evidence type="ECO:0000313" key="8">
    <source>
        <dbReference type="Proteomes" id="UP000317178"/>
    </source>
</evidence>
<proteinExistence type="inferred from homology"/>
<keyword evidence="2 4" id="KW-0560">Oxidoreductase</keyword>
<reference evidence="7 8" key="1">
    <citation type="submission" date="2019-02" db="EMBL/GenBank/DDBJ databases">
        <title>Deep-cultivation of Planctomycetes and their phenomic and genomic characterization uncovers novel biology.</title>
        <authorList>
            <person name="Wiegand S."/>
            <person name="Jogler M."/>
            <person name="Boedeker C."/>
            <person name="Pinto D."/>
            <person name="Vollmers J."/>
            <person name="Rivas-Marin E."/>
            <person name="Kohn T."/>
            <person name="Peeters S.H."/>
            <person name="Heuer A."/>
            <person name="Rast P."/>
            <person name="Oberbeckmann S."/>
            <person name="Bunk B."/>
            <person name="Jeske O."/>
            <person name="Meyerdierks A."/>
            <person name="Storesund J.E."/>
            <person name="Kallscheuer N."/>
            <person name="Luecker S."/>
            <person name="Lage O.M."/>
            <person name="Pohl T."/>
            <person name="Merkel B.J."/>
            <person name="Hornburger P."/>
            <person name="Mueller R.-W."/>
            <person name="Bruemmer F."/>
            <person name="Labrenz M."/>
            <person name="Spormann A.M."/>
            <person name="Op den Camp H."/>
            <person name="Overmann J."/>
            <person name="Amann R."/>
            <person name="Jetten M.S.M."/>
            <person name="Mascher T."/>
            <person name="Medema M.H."/>
            <person name="Devos D.P."/>
            <person name="Kaster A.-K."/>
            <person name="Ovreas L."/>
            <person name="Rohde M."/>
            <person name="Galperin M.Y."/>
            <person name="Jogler C."/>
        </authorList>
    </citation>
    <scope>NUCLEOTIDE SEQUENCE [LARGE SCALE GENOMIC DNA]</scope>
    <source>
        <strain evidence="7 8">Pla110</strain>
    </source>
</reference>
<keyword evidence="3" id="KW-0520">NAD</keyword>
<sequence length="332" mass="36488">MSRKVLITPECLYKQPGRHVELFESCGFEVCYPEDITFTRGLFSFDDCVKVLAPYDAVLAGSEGYPAEMLDALPNLKVIARFGVGYDPVNVPHCTKLEKAVTITPASTHDAVAEMTMGLIFAIAKSIIPNDISTREGAWSRVVLYPVRERLIGLVGLGRIGRSTAIRAKLLGMQVIAHDQFADPKFVKEQGIELVSLEELLQKSDYVSLHAPMLPETKYLINKETLKLMKPDSVLINTARGGLVNEADLLVALTSGQIRAAALDVFEQEPPSPDNPLFQLKNVIASPHMAGLDQVSVANMAHEAAECITQLSKNQWPEGKVVNSELKTSWSW</sequence>
<dbReference type="GO" id="GO:0051287">
    <property type="term" value="F:NAD binding"/>
    <property type="evidence" value="ECO:0007669"/>
    <property type="project" value="InterPro"/>
</dbReference>
<dbReference type="AlphaFoldDB" id="A0A518CT06"/>
<feature type="domain" description="D-isomer specific 2-hydroxyacid dehydrogenase catalytic" evidence="5">
    <location>
        <begin position="45"/>
        <end position="321"/>
    </location>
</feature>
<evidence type="ECO:0000313" key="7">
    <source>
        <dbReference type="EMBL" id="QDU82363.1"/>
    </source>
</evidence>
<dbReference type="Gene3D" id="3.40.50.720">
    <property type="entry name" value="NAD(P)-binding Rossmann-like Domain"/>
    <property type="match status" value="2"/>
</dbReference>
<dbReference type="PANTHER" id="PTHR42789:SF1">
    <property type="entry name" value="D-ISOMER SPECIFIC 2-HYDROXYACID DEHYDROGENASE FAMILY PROTEIN (AFU_ORTHOLOGUE AFUA_6G10090)"/>
    <property type="match status" value="1"/>
</dbReference>
<dbReference type="PANTHER" id="PTHR42789">
    <property type="entry name" value="D-ISOMER SPECIFIC 2-HYDROXYACID DEHYDROGENASE FAMILY PROTEIN (AFU_ORTHOLOGUE AFUA_6G10090)"/>
    <property type="match status" value="1"/>
</dbReference>
<dbReference type="EC" id="1.1.1.95" evidence="7"/>
<dbReference type="Pfam" id="PF00389">
    <property type="entry name" value="2-Hacid_dh"/>
    <property type="match status" value="1"/>
</dbReference>
<dbReference type="Proteomes" id="UP000317178">
    <property type="component" value="Chromosome"/>
</dbReference>
<dbReference type="PROSITE" id="PS00671">
    <property type="entry name" value="D_2_HYDROXYACID_DH_3"/>
    <property type="match status" value="1"/>
</dbReference>
<dbReference type="SUPFAM" id="SSF52283">
    <property type="entry name" value="Formate/glycerate dehydrogenase catalytic domain-like"/>
    <property type="match status" value="1"/>
</dbReference>
<keyword evidence="8" id="KW-1185">Reference proteome</keyword>
<dbReference type="InterPro" id="IPR050857">
    <property type="entry name" value="D-2-hydroxyacid_DH"/>
</dbReference>
<gene>
    <name evidence="7" type="primary">serA_2</name>
    <name evidence="7" type="ORF">Pla110_41180</name>
</gene>
<evidence type="ECO:0000259" key="6">
    <source>
        <dbReference type="Pfam" id="PF02826"/>
    </source>
</evidence>
<protein>
    <submittedName>
        <fullName evidence="7">D-3-phosphoglycerate dehydrogenase</fullName>
        <ecNumber evidence="7">1.1.1.95</ecNumber>
    </submittedName>
</protein>
<name>A0A518CT06_9PLAN</name>
<dbReference type="OrthoDB" id="277029at2"/>
<accession>A0A518CT06</accession>
<dbReference type="InterPro" id="IPR006140">
    <property type="entry name" value="D-isomer_DH_NAD-bd"/>
</dbReference>
<dbReference type="InterPro" id="IPR036291">
    <property type="entry name" value="NAD(P)-bd_dom_sf"/>
</dbReference>
<dbReference type="RefSeq" id="WP_144998478.1">
    <property type="nucleotide sequence ID" value="NZ_CP036281.1"/>
</dbReference>
<dbReference type="InterPro" id="IPR006139">
    <property type="entry name" value="D-isomer_2_OHA_DH_cat_dom"/>
</dbReference>
<evidence type="ECO:0000256" key="1">
    <source>
        <dbReference type="ARBA" id="ARBA00005854"/>
    </source>
</evidence>
<evidence type="ECO:0000256" key="4">
    <source>
        <dbReference type="RuleBase" id="RU003719"/>
    </source>
</evidence>
<evidence type="ECO:0000256" key="3">
    <source>
        <dbReference type="ARBA" id="ARBA00023027"/>
    </source>
</evidence>
<dbReference type="Pfam" id="PF02826">
    <property type="entry name" value="2-Hacid_dh_C"/>
    <property type="match status" value="1"/>
</dbReference>
<dbReference type="InterPro" id="IPR029753">
    <property type="entry name" value="D-isomer_DH_CS"/>
</dbReference>
<organism evidence="7 8">
    <name type="scientific">Polystyrenella longa</name>
    <dbReference type="NCBI Taxonomy" id="2528007"/>
    <lineage>
        <taxon>Bacteria</taxon>
        <taxon>Pseudomonadati</taxon>
        <taxon>Planctomycetota</taxon>
        <taxon>Planctomycetia</taxon>
        <taxon>Planctomycetales</taxon>
        <taxon>Planctomycetaceae</taxon>
        <taxon>Polystyrenella</taxon>
    </lineage>
</organism>